<feature type="domain" description="Smf/DprA SLOG" evidence="2">
    <location>
        <begin position="77"/>
        <end position="295"/>
    </location>
</feature>
<accession>A0A7Y9RZ51</accession>
<dbReference type="Pfam" id="PF02481">
    <property type="entry name" value="DNA_processg_A"/>
    <property type="match status" value="1"/>
</dbReference>
<dbReference type="SUPFAM" id="SSF102405">
    <property type="entry name" value="MCP/YpsA-like"/>
    <property type="match status" value="1"/>
</dbReference>
<protein>
    <submittedName>
        <fullName evidence="3">DNA processing protein</fullName>
    </submittedName>
</protein>
<evidence type="ECO:0000313" key="3">
    <source>
        <dbReference type="EMBL" id="NYG58141.1"/>
    </source>
</evidence>
<dbReference type="GO" id="GO:0009294">
    <property type="term" value="P:DNA-mediated transformation"/>
    <property type="evidence" value="ECO:0007669"/>
    <property type="project" value="InterPro"/>
</dbReference>
<dbReference type="NCBIfam" id="TIGR00732">
    <property type="entry name" value="dprA"/>
    <property type="match status" value="1"/>
</dbReference>
<sequence length="378" mass="40581">MSGRDDERIARVALGRLFEPGDRKMFDFVKTMGAVRFRDALLGQGQLDGLKDNIAERLNGLDAEAELDRSERRGIRFVIPGDDEWPVWLDQLDECEPGMESSGAPLGLWVKGPLRLNELRRSVAVVGSRSSTLYGVDVAGEISATLASNGNCVVSGAAYGIDQGAHRGALAVEGQTVAVLACGLDRVYPAAHQNMIRWIGEHGAVVSELALGCSPMRHRFLSRNRIIAGLSMGTVVVEAAIRSGALSTANWTTRLSRPLMGVPGPVTSETSAGVHQLIRTGAATLVTRGEDVLELIGISGDHLLLEPRAPEQPRDRLSQREAQVLDAVPAAQEVGPESIARVAGLSVKTVEETLRILLDLGFVSTGRDGWRLTELARC</sequence>
<dbReference type="AlphaFoldDB" id="A0A7Y9RZ51"/>
<organism evidence="3 4">
    <name type="scientific">Nocardioides daedukensis</name>
    <dbReference type="NCBI Taxonomy" id="634462"/>
    <lineage>
        <taxon>Bacteria</taxon>
        <taxon>Bacillati</taxon>
        <taxon>Actinomycetota</taxon>
        <taxon>Actinomycetes</taxon>
        <taxon>Propionibacteriales</taxon>
        <taxon>Nocardioidaceae</taxon>
        <taxon>Nocardioides</taxon>
    </lineage>
</organism>
<comment type="caution">
    <text evidence="3">The sequence shown here is derived from an EMBL/GenBank/DDBJ whole genome shotgun (WGS) entry which is preliminary data.</text>
</comment>
<reference evidence="3 4" key="1">
    <citation type="submission" date="2020-07" db="EMBL/GenBank/DDBJ databases">
        <title>Sequencing the genomes of 1000 actinobacteria strains.</title>
        <authorList>
            <person name="Klenk H.-P."/>
        </authorList>
    </citation>
    <scope>NUCLEOTIDE SEQUENCE [LARGE SCALE GENOMIC DNA]</scope>
    <source>
        <strain evidence="3 4">DSM 23819</strain>
    </source>
</reference>
<comment type="similarity">
    <text evidence="1">Belongs to the DprA/Smf family.</text>
</comment>
<dbReference type="PANTHER" id="PTHR43022:SF1">
    <property type="entry name" value="PROTEIN SMF"/>
    <property type="match status" value="1"/>
</dbReference>
<dbReference type="Proteomes" id="UP000540656">
    <property type="component" value="Unassembled WGS sequence"/>
</dbReference>
<evidence type="ECO:0000313" key="4">
    <source>
        <dbReference type="Proteomes" id="UP000540656"/>
    </source>
</evidence>
<evidence type="ECO:0000256" key="1">
    <source>
        <dbReference type="ARBA" id="ARBA00006525"/>
    </source>
</evidence>
<name>A0A7Y9RZ51_9ACTN</name>
<gene>
    <name evidence="3" type="ORF">BJ980_001064</name>
</gene>
<proteinExistence type="inferred from homology"/>
<keyword evidence="4" id="KW-1185">Reference proteome</keyword>
<evidence type="ECO:0000259" key="2">
    <source>
        <dbReference type="Pfam" id="PF02481"/>
    </source>
</evidence>
<dbReference type="EMBL" id="JACCAA010000001">
    <property type="protein sequence ID" value="NYG58141.1"/>
    <property type="molecule type" value="Genomic_DNA"/>
</dbReference>
<dbReference type="Gene3D" id="3.40.50.450">
    <property type="match status" value="1"/>
</dbReference>
<dbReference type="InterPro" id="IPR057666">
    <property type="entry name" value="DrpA_SLOG"/>
</dbReference>
<dbReference type="InterPro" id="IPR003488">
    <property type="entry name" value="DprA"/>
</dbReference>
<dbReference type="PANTHER" id="PTHR43022">
    <property type="entry name" value="PROTEIN SMF"/>
    <property type="match status" value="1"/>
</dbReference>
<dbReference type="RefSeq" id="WP_179501331.1">
    <property type="nucleotide sequence ID" value="NZ_JACCAA010000001.1"/>
</dbReference>